<dbReference type="Proteomes" id="UP000183812">
    <property type="component" value="Unassembled WGS sequence"/>
</dbReference>
<dbReference type="EMBL" id="FNAY01000001">
    <property type="protein sequence ID" value="SDE42930.1"/>
    <property type="molecule type" value="Genomic_DNA"/>
</dbReference>
<reference evidence="1 2" key="1">
    <citation type="submission" date="2016-10" db="EMBL/GenBank/DDBJ databases">
        <authorList>
            <person name="de Groot N.N."/>
        </authorList>
    </citation>
    <scope>NUCLEOTIDE SEQUENCE [LARGE SCALE GENOMIC DNA]</scope>
    <source>
        <strain evidence="2">DSM 938 / 37b4</strain>
    </source>
</reference>
<dbReference type="RefSeq" id="WP_074552583.1">
    <property type="nucleotide sequence ID" value="NZ_CP119563.1"/>
</dbReference>
<sequence>MTTGPQILLHAADPGLAAAPARLQAAFAQRHVALPAELAISLASALAARQPGSDPFWGRMHAMMARSLDLSGAIGGQLLLKEAGPFAAIRVCEPILRKAAADLGQMPLVAPAGAAPSGTASALEARIVQFVDTALADPAVMGRPFWAAAAMDVLAEARTIQRGRMRHLAATPGPRRIADPALTALVFLTPPDFDPERMRAERRRKARQISLRRRAGIRPKEGGVSGIRPSQALEDISDALMSELVLPRAVFASRLLHEGILVRHRPPRRDPRRDLLAATLLEAGAEDGMGLILRAAWADYALRLRVALNRLGLAQSDLLLACAHGPAAHLPGQLERAIEGKLPPLQIDGKLRADLLMGTGLFPDFLAWDAERPDLAPGLPGAPDWPAVRRLLRRATGQLARKDAQSETRLIEEYGARFLLWAAPVRDLSAESWDEARSRFEQDLGAEGRAGAVLARLVWQDDPAGTAPVELLGQCDSREVGELRLPLPPADDAAPDPGQPRSMAEFIGRLVLWMLDATLETLNGKA</sequence>
<gene>
    <name evidence="1" type="ORF">SAMN04244550_00383</name>
</gene>
<protein>
    <submittedName>
        <fullName evidence="1">Uncharacterized protein</fullName>
    </submittedName>
</protein>
<organism evidence="1 2">
    <name type="scientific">Rhodobacter capsulatus</name>
    <name type="common">Rhodopseudomonas capsulata</name>
    <dbReference type="NCBI Taxonomy" id="1061"/>
    <lineage>
        <taxon>Bacteria</taxon>
        <taxon>Pseudomonadati</taxon>
        <taxon>Pseudomonadota</taxon>
        <taxon>Alphaproteobacteria</taxon>
        <taxon>Rhodobacterales</taxon>
        <taxon>Rhodobacter group</taxon>
        <taxon>Rhodobacter</taxon>
    </lineage>
</organism>
<dbReference type="OrthoDB" id="7854000at2"/>
<dbReference type="AlphaFoldDB" id="A0A1G7CW07"/>
<evidence type="ECO:0000313" key="1">
    <source>
        <dbReference type="EMBL" id="SDE42930.1"/>
    </source>
</evidence>
<accession>A0A1G7CW07</accession>
<name>A0A1G7CW07_RHOCA</name>
<proteinExistence type="predicted"/>
<evidence type="ECO:0000313" key="2">
    <source>
        <dbReference type="Proteomes" id="UP000183812"/>
    </source>
</evidence>